<dbReference type="EMBL" id="JARPOI010000004">
    <property type="protein sequence ID" value="KAJ9182337.1"/>
    <property type="molecule type" value="Genomic_DNA"/>
</dbReference>
<evidence type="ECO:0000313" key="1">
    <source>
        <dbReference type="EMBL" id="KAJ9182337.1"/>
    </source>
</evidence>
<organism evidence="1 2">
    <name type="scientific">Hevea brasiliensis</name>
    <name type="common">Para rubber tree</name>
    <name type="synonym">Siphonia brasiliensis</name>
    <dbReference type="NCBI Taxonomy" id="3981"/>
    <lineage>
        <taxon>Eukaryota</taxon>
        <taxon>Viridiplantae</taxon>
        <taxon>Streptophyta</taxon>
        <taxon>Embryophyta</taxon>
        <taxon>Tracheophyta</taxon>
        <taxon>Spermatophyta</taxon>
        <taxon>Magnoliopsida</taxon>
        <taxon>eudicotyledons</taxon>
        <taxon>Gunneridae</taxon>
        <taxon>Pentapetalae</taxon>
        <taxon>rosids</taxon>
        <taxon>fabids</taxon>
        <taxon>Malpighiales</taxon>
        <taxon>Euphorbiaceae</taxon>
        <taxon>Crotonoideae</taxon>
        <taxon>Micrandreae</taxon>
        <taxon>Hevea</taxon>
    </lineage>
</organism>
<protein>
    <submittedName>
        <fullName evidence="1">Uncharacterized protein</fullName>
    </submittedName>
</protein>
<sequence length="105" mass="12433">MRRMTRHTWRRGWLRARERRRGSLVPLSSSWWYHSSSRWTASSRSVSSSCSSRASSAPLLHQSTSDAFFSPDWVQIMNSFDGVVWLSTCIRFWQLPSVLLEFNWY</sequence>
<gene>
    <name evidence="1" type="ORF">P3X46_006341</name>
</gene>
<name>A0ABQ9MSB0_HEVBR</name>
<keyword evidence="2" id="KW-1185">Reference proteome</keyword>
<reference evidence="1" key="1">
    <citation type="journal article" date="2023" name="Plant Biotechnol. J.">
        <title>Chromosome-level wild Hevea brasiliensis genome provides new tools for genomic-assisted breeding and valuable loci to elevate rubber yield.</title>
        <authorList>
            <person name="Cheng H."/>
            <person name="Song X."/>
            <person name="Hu Y."/>
            <person name="Wu T."/>
            <person name="Yang Q."/>
            <person name="An Z."/>
            <person name="Feng S."/>
            <person name="Deng Z."/>
            <person name="Wu W."/>
            <person name="Zeng X."/>
            <person name="Tu M."/>
            <person name="Wang X."/>
            <person name="Huang H."/>
        </authorList>
    </citation>
    <scope>NUCLEOTIDE SEQUENCE</scope>
    <source>
        <strain evidence="1">MT/VB/25A 57/8</strain>
    </source>
</reference>
<dbReference type="Proteomes" id="UP001174677">
    <property type="component" value="Chromosome 4"/>
</dbReference>
<proteinExistence type="predicted"/>
<comment type="caution">
    <text evidence="1">The sequence shown here is derived from an EMBL/GenBank/DDBJ whole genome shotgun (WGS) entry which is preliminary data.</text>
</comment>
<evidence type="ECO:0000313" key="2">
    <source>
        <dbReference type="Proteomes" id="UP001174677"/>
    </source>
</evidence>
<accession>A0ABQ9MSB0</accession>